<dbReference type="InterPro" id="IPR003115">
    <property type="entry name" value="ParB_N"/>
</dbReference>
<dbReference type="SMART" id="SM00470">
    <property type="entry name" value="ParB"/>
    <property type="match status" value="1"/>
</dbReference>
<dbReference type="GO" id="GO:0007059">
    <property type="term" value="P:chromosome segregation"/>
    <property type="evidence" value="ECO:0007669"/>
    <property type="project" value="TreeGrafter"/>
</dbReference>
<dbReference type="Gene3D" id="1.10.10.2830">
    <property type="match status" value="1"/>
</dbReference>
<gene>
    <name evidence="2" type="ORF">FJM51_19305</name>
</gene>
<dbReference type="Pfam" id="PF02195">
    <property type="entry name" value="ParB_N"/>
    <property type="match status" value="1"/>
</dbReference>
<dbReference type="InterPro" id="IPR036086">
    <property type="entry name" value="ParB/Sulfiredoxin_sf"/>
</dbReference>
<dbReference type="EMBL" id="VFRP01000027">
    <property type="protein sequence ID" value="TPE47885.1"/>
    <property type="molecule type" value="Genomic_DNA"/>
</dbReference>
<dbReference type="PANTHER" id="PTHR33375:SF7">
    <property type="entry name" value="CHROMOSOME 2-PARTITIONING PROTEIN PARB-RELATED"/>
    <property type="match status" value="1"/>
</dbReference>
<organism evidence="2 3">
    <name type="scientific">Amaricoccus solimangrovi</name>
    <dbReference type="NCBI Taxonomy" id="2589815"/>
    <lineage>
        <taxon>Bacteria</taxon>
        <taxon>Pseudomonadati</taxon>
        <taxon>Pseudomonadota</taxon>
        <taxon>Alphaproteobacteria</taxon>
        <taxon>Rhodobacterales</taxon>
        <taxon>Paracoccaceae</taxon>
        <taxon>Amaricoccus</taxon>
    </lineage>
</organism>
<dbReference type="AlphaFoldDB" id="A0A501WHH3"/>
<dbReference type="PANTHER" id="PTHR33375">
    <property type="entry name" value="CHROMOSOME-PARTITIONING PROTEIN PARB-RELATED"/>
    <property type="match status" value="1"/>
</dbReference>
<comment type="caution">
    <text evidence="2">The sequence shown here is derived from an EMBL/GenBank/DDBJ whole genome shotgun (WGS) entry which is preliminary data.</text>
</comment>
<proteinExistence type="predicted"/>
<protein>
    <submittedName>
        <fullName evidence="2">ParB/RepB/Spo0J family partition protein</fullName>
    </submittedName>
</protein>
<dbReference type="SUPFAM" id="SSF110849">
    <property type="entry name" value="ParB/Sulfiredoxin"/>
    <property type="match status" value="1"/>
</dbReference>
<evidence type="ECO:0000313" key="2">
    <source>
        <dbReference type="EMBL" id="TPE47885.1"/>
    </source>
</evidence>
<dbReference type="RefSeq" id="WP_140455773.1">
    <property type="nucleotide sequence ID" value="NZ_VFRP01000027.1"/>
</dbReference>
<keyword evidence="3" id="KW-1185">Reference proteome</keyword>
<dbReference type="Gene3D" id="3.90.1530.30">
    <property type="match status" value="1"/>
</dbReference>
<dbReference type="GO" id="GO:0005694">
    <property type="term" value="C:chromosome"/>
    <property type="evidence" value="ECO:0007669"/>
    <property type="project" value="TreeGrafter"/>
</dbReference>
<evidence type="ECO:0000259" key="1">
    <source>
        <dbReference type="SMART" id="SM00470"/>
    </source>
</evidence>
<accession>A0A501WHH3</accession>
<dbReference type="CDD" id="cd16406">
    <property type="entry name" value="ParB_N_like"/>
    <property type="match status" value="1"/>
</dbReference>
<dbReference type="InterPro" id="IPR050336">
    <property type="entry name" value="Chromosome_partition/occlusion"/>
</dbReference>
<name>A0A501WHH3_9RHOB</name>
<dbReference type="Proteomes" id="UP000319255">
    <property type="component" value="Unassembled WGS sequence"/>
</dbReference>
<dbReference type="OrthoDB" id="9813122at2"/>
<evidence type="ECO:0000313" key="3">
    <source>
        <dbReference type="Proteomes" id="UP000319255"/>
    </source>
</evidence>
<sequence length="610" mass="65555">MALDQNPTAAILATVPVARLYVHPFNPRSEIDEAGIVTLAENIRALGLIQNLAGIQDDDGRIGIVAGGRRLRALERLGDDPRFAAVPVRIAPDLATARLWAASENHLRVALHPADEIREYAALAGRGVVAAEIAIAFGVTDAHVRRRLKLAGLPAPVLAALRADEISLGAAACFTLCDDLDHALGVLEQARGRGFDAQRLRRLLKPAAIRDTDRRARFVGLEAYQQAGGRITRDLFEGEVYCDDPEILDACFAEKLTEAAEARRAAEGWKWVRTFEEPYLPYEESRALGAARLYPVPGELSPEQTERYAALAERAEAEDLDADEAAELDWLGALLDGGFTAEQVALAGIVVYVGHDGALRTEAGLVRAEDRAEAEAAGLLAPSRHADDARTKSKSPLSAALAEDLARGARGARQQAALRDPDLILDLLAFELSGRIGAAQAFGLRRDIVPNQPGTATGFALDARLTEAAPAPENPWDFDRAEAFRAFRETGAEHTRAELLRHLAGLLAVSDEKLGALIDAEAGTDIRAVWTPTAENFLGRVSGAYLDALWRELLDLAPEAPAATAFAKLRKGEKAARLESLFADPETRAALGLGGEQEARVAAWLPPEAF</sequence>
<dbReference type="SUPFAM" id="SSF109709">
    <property type="entry name" value="KorB DNA-binding domain-like"/>
    <property type="match status" value="1"/>
</dbReference>
<reference evidence="2 3" key="1">
    <citation type="submission" date="2019-06" db="EMBL/GenBank/DDBJ databases">
        <title>A novel bacterium of genus Amaricoccus, isolated from marine sediment.</title>
        <authorList>
            <person name="Huang H."/>
            <person name="Mo K."/>
            <person name="Hu Y."/>
        </authorList>
    </citation>
    <scope>NUCLEOTIDE SEQUENCE [LARGE SCALE GENOMIC DNA]</scope>
    <source>
        <strain evidence="2 3">HB172011</strain>
    </source>
</reference>
<feature type="domain" description="ParB-like N-terminal" evidence="1">
    <location>
        <begin position="13"/>
        <end position="106"/>
    </location>
</feature>